<dbReference type="PANTHER" id="PTHR32071:SF113">
    <property type="entry name" value="ALGINATE BIOSYNTHESIS TRANSCRIPTIONAL REGULATORY PROTEIN ALGB"/>
    <property type="match status" value="1"/>
</dbReference>
<gene>
    <name evidence="7" type="ordered locus">Lcho_3032</name>
</gene>
<dbReference type="KEGG" id="lch:Lcho_3032"/>
<keyword evidence="2" id="KW-0067">ATP-binding</keyword>
<dbReference type="GO" id="GO:0043565">
    <property type="term" value="F:sequence-specific DNA binding"/>
    <property type="evidence" value="ECO:0007669"/>
    <property type="project" value="InterPro"/>
</dbReference>
<reference evidence="7 8" key="1">
    <citation type="submission" date="2008-03" db="EMBL/GenBank/DDBJ databases">
        <title>Complete sequence of Leptothrix cholodnii SP-6.</title>
        <authorList>
            <consortium name="US DOE Joint Genome Institute"/>
            <person name="Copeland A."/>
            <person name="Lucas S."/>
            <person name="Lapidus A."/>
            <person name="Glavina del Rio T."/>
            <person name="Dalin E."/>
            <person name="Tice H."/>
            <person name="Bruce D."/>
            <person name="Goodwin L."/>
            <person name="Pitluck S."/>
            <person name="Chertkov O."/>
            <person name="Brettin T."/>
            <person name="Detter J.C."/>
            <person name="Han C."/>
            <person name="Kuske C.R."/>
            <person name="Schmutz J."/>
            <person name="Larimer F."/>
            <person name="Land M."/>
            <person name="Hauser L."/>
            <person name="Kyrpides N."/>
            <person name="Lykidis A."/>
            <person name="Emerson D."/>
            <person name="Richardson P."/>
        </authorList>
    </citation>
    <scope>NUCLEOTIDE SEQUENCE [LARGE SCALE GENOMIC DNA]</scope>
    <source>
        <strain evidence="8">ATCC 51168 / LMG 8142 / SP-6</strain>
    </source>
</reference>
<dbReference type="InterPro" id="IPR002197">
    <property type="entry name" value="HTH_Fis"/>
</dbReference>
<dbReference type="Pfam" id="PF02954">
    <property type="entry name" value="HTH_8"/>
    <property type="match status" value="1"/>
</dbReference>
<keyword evidence="5" id="KW-0804">Transcription</keyword>
<evidence type="ECO:0000256" key="4">
    <source>
        <dbReference type="ARBA" id="ARBA00023125"/>
    </source>
</evidence>
<dbReference type="InterPro" id="IPR058031">
    <property type="entry name" value="AAA_lid_NorR"/>
</dbReference>
<dbReference type="PROSITE" id="PS00688">
    <property type="entry name" value="SIGMA54_INTERACT_3"/>
    <property type="match status" value="1"/>
</dbReference>
<dbReference type="FunFam" id="3.40.50.300:FF:000006">
    <property type="entry name" value="DNA-binding transcriptional regulator NtrC"/>
    <property type="match status" value="1"/>
</dbReference>
<dbReference type="SUPFAM" id="SSF52540">
    <property type="entry name" value="P-loop containing nucleoside triphosphate hydrolases"/>
    <property type="match status" value="1"/>
</dbReference>
<sequence>MSAAAPRLIGRSPVFLQVVALIERMARNDAPVLIEGETGTGKELAARAIHYQSARCDAPFVPLNCGAIPEALIESELFGCERGAYTDARQARAGLVHAADGGTLFLDELDSLPQRAQVALLRFLQDYTYRPVGGSRECLGNVRIIAAASPRLRELLQSGAFRDDLAFRLNVLPLEMPPLRQRPGDARILAEHFIARHARQYGVAARQLHASSLDWLDSHSWPGNVRELDNCVQRALLLSDSHGAVLLEPPRPAAPPAIALRRRATDRLPLRLVSDFAALTGLTTPARPSDERRQPLCAYNEAREQVMQRFEREYLEQLMLATSGNVTHAARLAGKERRALGKLLKKHGLGHTPEPLDSRF</sequence>
<dbReference type="PRINTS" id="PR01590">
    <property type="entry name" value="HTHFIS"/>
</dbReference>
<dbReference type="InterPro" id="IPR027417">
    <property type="entry name" value="P-loop_NTPase"/>
</dbReference>
<dbReference type="GO" id="GO:0006355">
    <property type="term" value="P:regulation of DNA-templated transcription"/>
    <property type="evidence" value="ECO:0007669"/>
    <property type="project" value="InterPro"/>
</dbReference>
<dbReference type="EMBL" id="CP001013">
    <property type="protein sequence ID" value="ACB35292.1"/>
    <property type="molecule type" value="Genomic_DNA"/>
</dbReference>
<dbReference type="Gene3D" id="3.40.50.300">
    <property type="entry name" value="P-loop containing nucleotide triphosphate hydrolases"/>
    <property type="match status" value="1"/>
</dbReference>
<dbReference type="InterPro" id="IPR002078">
    <property type="entry name" value="Sigma_54_int"/>
</dbReference>
<dbReference type="CDD" id="cd00009">
    <property type="entry name" value="AAA"/>
    <property type="match status" value="1"/>
</dbReference>
<dbReference type="Gene3D" id="1.10.10.60">
    <property type="entry name" value="Homeodomain-like"/>
    <property type="match status" value="1"/>
</dbReference>
<organism evidence="7 8">
    <name type="scientific">Leptothrix cholodnii (strain ATCC 51168 / LMG 8142 / SP-6)</name>
    <name type="common">Leptothrix discophora (strain SP-6)</name>
    <dbReference type="NCBI Taxonomy" id="395495"/>
    <lineage>
        <taxon>Bacteria</taxon>
        <taxon>Pseudomonadati</taxon>
        <taxon>Pseudomonadota</taxon>
        <taxon>Betaproteobacteria</taxon>
        <taxon>Burkholderiales</taxon>
        <taxon>Sphaerotilaceae</taxon>
        <taxon>Leptothrix</taxon>
    </lineage>
</organism>
<feature type="domain" description="Sigma-54 factor interaction" evidence="6">
    <location>
        <begin position="8"/>
        <end position="237"/>
    </location>
</feature>
<dbReference type="Pfam" id="PF25601">
    <property type="entry name" value="AAA_lid_14"/>
    <property type="match status" value="1"/>
</dbReference>
<evidence type="ECO:0000259" key="6">
    <source>
        <dbReference type="PROSITE" id="PS50045"/>
    </source>
</evidence>
<dbReference type="HOGENOM" id="CLU_000445_0_7_4"/>
<dbReference type="PANTHER" id="PTHR32071">
    <property type="entry name" value="TRANSCRIPTIONAL REGULATORY PROTEIN"/>
    <property type="match status" value="1"/>
</dbReference>
<dbReference type="Pfam" id="PF00158">
    <property type="entry name" value="Sigma54_activat"/>
    <property type="match status" value="1"/>
</dbReference>
<dbReference type="InterPro" id="IPR025944">
    <property type="entry name" value="Sigma_54_int_dom_CS"/>
</dbReference>
<evidence type="ECO:0000256" key="1">
    <source>
        <dbReference type="ARBA" id="ARBA00022741"/>
    </source>
</evidence>
<dbReference type="SMART" id="SM00382">
    <property type="entry name" value="AAA"/>
    <property type="match status" value="1"/>
</dbReference>
<keyword evidence="4" id="KW-0238">DNA-binding</keyword>
<dbReference type="STRING" id="395495.Lcho_3032"/>
<keyword evidence="8" id="KW-1185">Reference proteome</keyword>
<proteinExistence type="predicted"/>
<dbReference type="InterPro" id="IPR025943">
    <property type="entry name" value="Sigma_54_int_dom_ATP-bd_2"/>
</dbReference>
<dbReference type="eggNOG" id="COG3829">
    <property type="taxonomic scope" value="Bacteria"/>
</dbReference>
<dbReference type="InterPro" id="IPR003593">
    <property type="entry name" value="AAA+_ATPase"/>
</dbReference>
<dbReference type="Gene3D" id="1.10.8.60">
    <property type="match status" value="1"/>
</dbReference>
<dbReference type="GO" id="GO:0005524">
    <property type="term" value="F:ATP binding"/>
    <property type="evidence" value="ECO:0007669"/>
    <property type="project" value="UniProtKB-KW"/>
</dbReference>
<dbReference type="PROSITE" id="PS50045">
    <property type="entry name" value="SIGMA54_INTERACT_4"/>
    <property type="match status" value="1"/>
</dbReference>
<dbReference type="Proteomes" id="UP000001693">
    <property type="component" value="Chromosome"/>
</dbReference>
<evidence type="ECO:0000256" key="3">
    <source>
        <dbReference type="ARBA" id="ARBA00023015"/>
    </source>
</evidence>
<evidence type="ECO:0000313" key="7">
    <source>
        <dbReference type="EMBL" id="ACB35292.1"/>
    </source>
</evidence>
<dbReference type="OrthoDB" id="9761705at2"/>
<dbReference type="RefSeq" id="WP_012348043.1">
    <property type="nucleotide sequence ID" value="NC_010524.1"/>
</dbReference>
<evidence type="ECO:0000256" key="5">
    <source>
        <dbReference type="ARBA" id="ARBA00023163"/>
    </source>
</evidence>
<dbReference type="InterPro" id="IPR009057">
    <property type="entry name" value="Homeodomain-like_sf"/>
</dbReference>
<dbReference type="SUPFAM" id="SSF46689">
    <property type="entry name" value="Homeodomain-like"/>
    <property type="match status" value="1"/>
</dbReference>
<keyword evidence="1" id="KW-0547">Nucleotide-binding</keyword>
<protein>
    <submittedName>
        <fullName evidence="7">Putative sigma54 specific transcriptional regulator</fullName>
    </submittedName>
</protein>
<keyword evidence="3" id="KW-0805">Transcription regulation</keyword>
<dbReference type="AlphaFoldDB" id="B1XZC2"/>
<dbReference type="PROSITE" id="PS00676">
    <property type="entry name" value="SIGMA54_INTERACT_2"/>
    <property type="match status" value="1"/>
</dbReference>
<evidence type="ECO:0000313" key="8">
    <source>
        <dbReference type="Proteomes" id="UP000001693"/>
    </source>
</evidence>
<evidence type="ECO:0000256" key="2">
    <source>
        <dbReference type="ARBA" id="ARBA00022840"/>
    </source>
</evidence>
<accession>B1XZC2</accession>
<name>B1XZC2_LEPCP</name>